<proteinExistence type="predicted"/>
<dbReference type="EMBL" id="JAADJG010000008">
    <property type="protein sequence ID" value="KAF4457906.1"/>
    <property type="molecule type" value="Genomic_DNA"/>
</dbReference>
<dbReference type="GO" id="GO:0046983">
    <property type="term" value="F:protein dimerization activity"/>
    <property type="evidence" value="ECO:0007669"/>
    <property type="project" value="InterPro"/>
</dbReference>
<keyword evidence="4" id="KW-1185">Reference proteome</keyword>
<sequence length="319" mass="35543">MLAAARAELASGESGAGADGAAAKPHKKRIRNFTADDRAAHRIFEKKRRELFRERLNDLARELPALAGKNPSRLSKHDVVDESISRHRLEHNTCLDLIQGLQTMLEERDELLAEVNTWRARAGVPERQATSTQMDLTELSRLKSKIRGGEGEPSANQSPVTEKRVMATEGLLPQLDCPAPTNPTSTIQTDQWKWLADIERPRVVETTAQVTGHLPHSDVLANPPVETPGLIDMQHIPNQITQSLAMPIKYPITEANTNSNAEIHSENRVTQSNLDDLLPFNSIQPVNHSVLPDWCPTEFPVSITSMDFDTDTMLQPYCF</sequence>
<accession>A0A8H4P6I0</accession>
<organism evidence="3 4">
    <name type="scientific">Fusarium austroafricanum</name>
    <dbReference type="NCBI Taxonomy" id="2364996"/>
    <lineage>
        <taxon>Eukaryota</taxon>
        <taxon>Fungi</taxon>
        <taxon>Dikarya</taxon>
        <taxon>Ascomycota</taxon>
        <taxon>Pezizomycotina</taxon>
        <taxon>Sordariomycetes</taxon>
        <taxon>Hypocreomycetidae</taxon>
        <taxon>Hypocreales</taxon>
        <taxon>Nectriaceae</taxon>
        <taxon>Fusarium</taxon>
        <taxon>Fusarium concolor species complex</taxon>
    </lineage>
</organism>
<dbReference type="AlphaFoldDB" id="A0A8H4P6I0"/>
<name>A0A8H4P6I0_9HYPO</name>
<dbReference type="InterPro" id="IPR011598">
    <property type="entry name" value="bHLH_dom"/>
</dbReference>
<feature type="domain" description="BHLH" evidence="2">
    <location>
        <begin position="36"/>
        <end position="90"/>
    </location>
</feature>
<dbReference type="Proteomes" id="UP000605986">
    <property type="component" value="Unassembled WGS sequence"/>
</dbReference>
<dbReference type="OrthoDB" id="8964853at2759"/>
<feature type="region of interest" description="Disordered" evidence="1">
    <location>
        <begin position="143"/>
        <end position="162"/>
    </location>
</feature>
<evidence type="ECO:0000313" key="4">
    <source>
        <dbReference type="Proteomes" id="UP000605986"/>
    </source>
</evidence>
<dbReference type="InterPro" id="IPR036638">
    <property type="entry name" value="HLH_DNA-bd_sf"/>
</dbReference>
<evidence type="ECO:0000256" key="1">
    <source>
        <dbReference type="SAM" id="MobiDB-lite"/>
    </source>
</evidence>
<dbReference type="PROSITE" id="PS50888">
    <property type="entry name" value="BHLH"/>
    <property type="match status" value="1"/>
</dbReference>
<evidence type="ECO:0000259" key="2">
    <source>
        <dbReference type="PROSITE" id="PS50888"/>
    </source>
</evidence>
<feature type="region of interest" description="Disordered" evidence="1">
    <location>
        <begin position="9"/>
        <end position="29"/>
    </location>
</feature>
<dbReference type="SUPFAM" id="SSF47459">
    <property type="entry name" value="HLH, helix-loop-helix DNA-binding domain"/>
    <property type="match status" value="1"/>
</dbReference>
<reference evidence="3" key="1">
    <citation type="submission" date="2020-01" db="EMBL/GenBank/DDBJ databases">
        <title>Identification and distribution of gene clusters putatively required for synthesis of sphingolipid metabolism inhibitors in phylogenetically diverse species of the filamentous fungus Fusarium.</title>
        <authorList>
            <person name="Kim H.-S."/>
            <person name="Busman M."/>
            <person name="Brown D.W."/>
            <person name="Divon H."/>
            <person name="Uhlig S."/>
            <person name="Proctor R.H."/>
        </authorList>
    </citation>
    <scope>NUCLEOTIDE SEQUENCE</scope>
    <source>
        <strain evidence="3">NRRL 53441</strain>
    </source>
</reference>
<gene>
    <name evidence="3" type="ORF">F53441_259</name>
</gene>
<evidence type="ECO:0000313" key="3">
    <source>
        <dbReference type="EMBL" id="KAF4457906.1"/>
    </source>
</evidence>
<dbReference type="CDD" id="cd00083">
    <property type="entry name" value="bHLH_SF"/>
    <property type="match status" value="1"/>
</dbReference>
<comment type="caution">
    <text evidence="3">The sequence shown here is derived from an EMBL/GenBank/DDBJ whole genome shotgun (WGS) entry which is preliminary data.</text>
</comment>
<protein>
    <submittedName>
        <fullName evidence="3">Isoflavone reductase like protein P3</fullName>
    </submittedName>
</protein>
<dbReference type="Gene3D" id="4.10.280.10">
    <property type="entry name" value="Helix-loop-helix DNA-binding domain"/>
    <property type="match status" value="1"/>
</dbReference>